<dbReference type="SUPFAM" id="SSF56784">
    <property type="entry name" value="HAD-like"/>
    <property type="match status" value="1"/>
</dbReference>
<feature type="domain" description="Thiaminase-2/PQQC" evidence="1">
    <location>
        <begin position="149"/>
        <end position="236"/>
    </location>
</feature>
<evidence type="ECO:0000259" key="1">
    <source>
        <dbReference type="Pfam" id="PF03070"/>
    </source>
</evidence>
<evidence type="ECO:0000313" key="2">
    <source>
        <dbReference type="EMBL" id="KAK8979821.1"/>
    </source>
</evidence>
<dbReference type="InterPro" id="IPR036412">
    <property type="entry name" value="HAD-like_sf"/>
</dbReference>
<gene>
    <name evidence="2" type="ORF">V6N11_066024</name>
</gene>
<dbReference type="InterPro" id="IPR023214">
    <property type="entry name" value="HAD_sf"/>
</dbReference>
<organism evidence="2 3">
    <name type="scientific">Hibiscus sabdariffa</name>
    <name type="common">roselle</name>
    <dbReference type="NCBI Taxonomy" id="183260"/>
    <lineage>
        <taxon>Eukaryota</taxon>
        <taxon>Viridiplantae</taxon>
        <taxon>Streptophyta</taxon>
        <taxon>Embryophyta</taxon>
        <taxon>Tracheophyta</taxon>
        <taxon>Spermatophyta</taxon>
        <taxon>Magnoliopsida</taxon>
        <taxon>eudicotyledons</taxon>
        <taxon>Gunneridae</taxon>
        <taxon>Pentapetalae</taxon>
        <taxon>rosids</taxon>
        <taxon>malvids</taxon>
        <taxon>Malvales</taxon>
        <taxon>Malvaceae</taxon>
        <taxon>Malvoideae</taxon>
        <taxon>Hibiscus</taxon>
    </lineage>
</organism>
<dbReference type="SUPFAM" id="SSF48613">
    <property type="entry name" value="Heme oxygenase-like"/>
    <property type="match status" value="1"/>
</dbReference>
<dbReference type="InterPro" id="IPR050967">
    <property type="entry name" value="Thiamine_Salvage_TenA"/>
</dbReference>
<sequence>MGGMDVEGGIARKLWNKFRSESVFVNYTPFFVCVAAGNLSTDSFLHYVSQHVHLLNAFVHAYELAEECADDDEDKQAIRKLRKHVQGKLNSNDSLVLEWGFELPEERMPTNTTVKYADFLLATASGRIEGERVPGKLATPFEKTKVAAYTLGAIAPCMRLFAFINKEIQALLDPNDSSHTYKKWIDYYCSQDFEAYAFRIEELLDTLSVTLTGEELDVIEKVYHQSMRLEVEFFSSQPIIQETVVPLSRTLDPAVGGELSIFCDFDLTCAAFDSSAILAEIAIITRPKADSDGSETQLARLSSADLRSTWDALSSQYTEEFEQCIESITTTETVTSFSYEGLCEALEQFAHFEKAANSRVVQSGVLKGLNQEDIKRAGQGLILQDGCKGFIRKIMKNENLSASLHVLSYCWCGDLIRSALSSGDVKALNVYSNELAYEESITTGEIIKKLESPMEKLQAFNNILNNRDQDSQHLTVYIGGSVGDLLCMLKADIGIVMGSNPTLRQLGEQFGVSFVPLFSGLVVKQREVVEVGSSTWKKLSGTLYTVSSWDEIHAFILGTAIQIQYTDCVVTEASSWSDVLAQLSFELLHFPICYNVDTQGMKHCFICEKLITWNMKNNQLTGSISKSIAMMLTLVVLDLSIRRPVPANGVLRTINPDDLASNPGVLLPCNQYSPTSSKHRSLFEASKREWPWRLMAFQRLGFSAADIPYCTKETNVVRIGATVVVYKAETSEPKTVVAVKKLWRSRTDLKTGSSGDCRRRDSFREAKASKYREALHGKQASRLPVDWVSRSNVALRVAQGLAHLHHHSHLPAIHRVTNCRFRFGKSLQ</sequence>
<dbReference type="Gene3D" id="1.20.910.10">
    <property type="entry name" value="Heme oxygenase-like"/>
    <property type="match status" value="1"/>
</dbReference>
<dbReference type="InterPro" id="IPR011009">
    <property type="entry name" value="Kinase-like_dom_sf"/>
</dbReference>
<reference evidence="2 3" key="1">
    <citation type="journal article" date="2024" name="G3 (Bethesda)">
        <title>Genome assembly of Hibiscus sabdariffa L. provides insights into metabolisms of medicinal natural products.</title>
        <authorList>
            <person name="Kim T."/>
        </authorList>
    </citation>
    <scope>NUCLEOTIDE SEQUENCE [LARGE SCALE GENOMIC DNA]</scope>
    <source>
        <strain evidence="2">TK-2024</strain>
        <tissue evidence="2">Old leaves</tissue>
    </source>
</reference>
<proteinExistence type="predicted"/>
<dbReference type="Pfam" id="PF03070">
    <property type="entry name" value="TENA_THI-4"/>
    <property type="match status" value="2"/>
</dbReference>
<protein>
    <recommendedName>
        <fullName evidence="1">Thiaminase-2/PQQC domain-containing protein</fullName>
    </recommendedName>
</protein>
<dbReference type="Proteomes" id="UP001396334">
    <property type="component" value="Unassembled WGS sequence"/>
</dbReference>
<dbReference type="EMBL" id="JBBPBN010000099">
    <property type="protein sequence ID" value="KAK8979821.1"/>
    <property type="molecule type" value="Genomic_DNA"/>
</dbReference>
<accession>A0ABR2NUK6</accession>
<dbReference type="InterPro" id="IPR004305">
    <property type="entry name" value="Thiaminase-2/PQQC"/>
</dbReference>
<feature type="domain" description="Thiaminase-2/PQQC" evidence="1">
    <location>
        <begin position="29"/>
        <end position="125"/>
    </location>
</feature>
<evidence type="ECO:0000313" key="3">
    <source>
        <dbReference type="Proteomes" id="UP001396334"/>
    </source>
</evidence>
<keyword evidence="3" id="KW-1185">Reference proteome</keyword>
<dbReference type="Gene3D" id="3.40.50.1000">
    <property type="entry name" value="HAD superfamily/HAD-like"/>
    <property type="match status" value="1"/>
</dbReference>
<comment type="caution">
    <text evidence="2">The sequence shown here is derived from an EMBL/GenBank/DDBJ whole genome shotgun (WGS) entry which is preliminary data.</text>
</comment>
<dbReference type="CDD" id="cd19368">
    <property type="entry name" value="TenA_C_AtTH2-like"/>
    <property type="match status" value="1"/>
</dbReference>
<dbReference type="PANTHER" id="PTHR43198:SF9">
    <property type="entry name" value="AMINOPYRIMIDINE AMINOHYDROLASE, MITOCHONDRIAL ISOFORM X1-RELATED"/>
    <property type="match status" value="1"/>
</dbReference>
<dbReference type="SUPFAM" id="SSF56112">
    <property type="entry name" value="Protein kinase-like (PK-like)"/>
    <property type="match status" value="1"/>
</dbReference>
<dbReference type="PANTHER" id="PTHR43198">
    <property type="entry name" value="BIFUNCTIONAL TH2 PROTEIN"/>
    <property type="match status" value="1"/>
</dbReference>
<dbReference type="InterPro" id="IPR016084">
    <property type="entry name" value="Haem_Oase-like_multi-hlx"/>
</dbReference>
<name>A0ABR2NUK6_9ROSI</name>